<gene>
    <name evidence="2" type="ORF">RCL2_002519300</name>
    <name evidence="1" type="ORF">RclHR1_17530005</name>
</gene>
<protein>
    <submittedName>
        <fullName evidence="1">Uncharacterized protein</fullName>
    </submittedName>
</protein>
<comment type="caution">
    <text evidence="1">The sequence shown here is derived from an EMBL/GenBank/DDBJ whole genome shotgun (WGS) entry which is preliminary data.</text>
</comment>
<dbReference type="EMBL" id="BEXD01000839">
    <property type="protein sequence ID" value="GBB90547.1"/>
    <property type="molecule type" value="Genomic_DNA"/>
</dbReference>
<organism evidence="1 3">
    <name type="scientific">Rhizophagus clarus</name>
    <dbReference type="NCBI Taxonomy" id="94130"/>
    <lineage>
        <taxon>Eukaryota</taxon>
        <taxon>Fungi</taxon>
        <taxon>Fungi incertae sedis</taxon>
        <taxon>Mucoromycota</taxon>
        <taxon>Glomeromycotina</taxon>
        <taxon>Glomeromycetes</taxon>
        <taxon>Glomerales</taxon>
        <taxon>Glomeraceae</taxon>
        <taxon>Rhizophagus</taxon>
    </lineage>
</organism>
<name>A0A2Z6QK99_9GLOM</name>
<keyword evidence="3" id="KW-1185">Reference proteome</keyword>
<reference evidence="2" key="2">
    <citation type="submission" date="2019-10" db="EMBL/GenBank/DDBJ databases">
        <title>Conservation and host-specific expression of non-tandemly repeated heterogenous ribosome RNA gene in arbuscular mycorrhizal fungi.</title>
        <authorList>
            <person name="Maeda T."/>
            <person name="Kobayashi Y."/>
            <person name="Nakagawa T."/>
            <person name="Ezawa T."/>
            <person name="Yamaguchi K."/>
            <person name="Bino T."/>
            <person name="Nishimoto Y."/>
            <person name="Shigenobu S."/>
            <person name="Kawaguchi M."/>
        </authorList>
    </citation>
    <scope>NUCLEOTIDE SEQUENCE</scope>
    <source>
        <strain evidence="2">HR1</strain>
    </source>
</reference>
<evidence type="ECO:0000313" key="1">
    <source>
        <dbReference type="EMBL" id="GBB90547.1"/>
    </source>
</evidence>
<dbReference type="Proteomes" id="UP000247702">
    <property type="component" value="Unassembled WGS sequence"/>
</dbReference>
<reference evidence="1 3" key="1">
    <citation type="submission" date="2017-11" db="EMBL/GenBank/DDBJ databases">
        <title>The genome of Rhizophagus clarus HR1 reveals common genetic basis of auxotrophy among arbuscular mycorrhizal fungi.</title>
        <authorList>
            <person name="Kobayashi Y."/>
        </authorList>
    </citation>
    <scope>NUCLEOTIDE SEQUENCE [LARGE SCALE GENOMIC DNA]</scope>
    <source>
        <strain evidence="1 3">HR1</strain>
    </source>
</reference>
<dbReference type="STRING" id="94130.A0A2Z6QK99"/>
<dbReference type="AlphaFoldDB" id="A0A2Z6QK99"/>
<dbReference type="Proteomes" id="UP000615446">
    <property type="component" value="Unassembled WGS sequence"/>
</dbReference>
<evidence type="ECO:0000313" key="2">
    <source>
        <dbReference type="EMBL" id="GES98660.1"/>
    </source>
</evidence>
<dbReference type="EMBL" id="BLAL01000274">
    <property type="protein sequence ID" value="GES98660.1"/>
    <property type="molecule type" value="Genomic_DNA"/>
</dbReference>
<evidence type="ECO:0000313" key="3">
    <source>
        <dbReference type="Proteomes" id="UP000247702"/>
    </source>
</evidence>
<proteinExistence type="predicted"/>
<sequence>MDALSTISPTLEDTRGLSCTLQYVFEVCFEIEVNRKKFFNDIHNQHFNIIFNNVKHCLQMRYNIYQTIEKNKKLALELLYHSIDTISVLREICLDPNDKVCTIENLKRNAHIILSSCNNTSSEFTIKMPFFFICLYNDKLKIMDFNLEETLWVQNAMHWQDWEFFLAYYEAFYINLLIKCKNRAVRLGELYHSVNRTESAKNIEVKLKKLTLCQANEQFLCSKLTEKGSSKSISWEEGKAVIVNGVSAK</sequence>
<dbReference type="OrthoDB" id="2315391at2759"/>
<accession>A0A2Z6QK99</accession>